<dbReference type="eggNOG" id="KOG1051">
    <property type="taxonomic scope" value="Eukaryota"/>
</dbReference>
<dbReference type="EMBL" id="KD182815">
    <property type="protein sequence ID" value="EMS54416.1"/>
    <property type="molecule type" value="Genomic_DNA"/>
</dbReference>
<evidence type="ECO:0000256" key="2">
    <source>
        <dbReference type="ARBA" id="ARBA00022741"/>
    </source>
</evidence>
<gene>
    <name evidence="6" type="ORF">TRIUR3_18195</name>
</gene>
<accession>M7Z4G9</accession>
<dbReference type="SUPFAM" id="SSF52540">
    <property type="entry name" value="P-loop containing nucleoside triphosphate hydrolases"/>
    <property type="match status" value="1"/>
</dbReference>
<evidence type="ECO:0000259" key="5">
    <source>
        <dbReference type="Pfam" id="PF17871"/>
    </source>
</evidence>
<dbReference type="GO" id="GO:0034605">
    <property type="term" value="P:cellular response to heat"/>
    <property type="evidence" value="ECO:0007669"/>
    <property type="project" value="TreeGrafter"/>
</dbReference>
<dbReference type="FunFam" id="1.10.8.60:FF:000011">
    <property type="entry name" value="ATP-dependent Clp protease ATP-binding subunit"/>
    <property type="match status" value="1"/>
</dbReference>
<organism evidence="6">
    <name type="scientific">Triticum urartu</name>
    <name type="common">Red wild einkorn</name>
    <name type="synonym">Crithodium urartu</name>
    <dbReference type="NCBI Taxonomy" id="4572"/>
    <lineage>
        <taxon>Eukaryota</taxon>
        <taxon>Viridiplantae</taxon>
        <taxon>Streptophyta</taxon>
        <taxon>Embryophyta</taxon>
        <taxon>Tracheophyta</taxon>
        <taxon>Spermatophyta</taxon>
        <taxon>Magnoliopsida</taxon>
        <taxon>Liliopsida</taxon>
        <taxon>Poales</taxon>
        <taxon>Poaceae</taxon>
        <taxon>BOP clade</taxon>
        <taxon>Pooideae</taxon>
        <taxon>Triticodae</taxon>
        <taxon>Triticeae</taxon>
        <taxon>Triticinae</taxon>
        <taxon>Triticum</taxon>
    </lineage>
</organism>
<dbReference type="InterPro" id="IPR041546">
    <property type="entry name" value="ClpA/ClpB_AAA_lid"/>
</dbReference>
<feature type="domain" description="ClpA/ClpB AAA lid" evidence="5">
    <location>
        <begin position="41"/>
        <end position="135"/>
    </location>
</feature>
<dbReference type="AlphaFoldDB" id="M7Z4G9"/>
<sequence length="138" mass="16022">MALVASLCIGATTLDEYRKHIEKDPALERRFQPVKVPEPTVDETIQILRGLRERYELHHKLQYTDDALVAAAKLSYQYISDRFLPDKAIDLIDEAGSRVRLRHAQLPDEAKELDKELRQVTKDKNEAVRGQDFEKNFF</sequence>
<name>M7Z4G9_TRIUA</name>
<proteinExistence type="predicted"/>
<protein>
    <recommendedName>
        <fullName evidence="5">ClpA/ClpB AAA lid domain-containing protein</fullName>
    </recommendedName>
</protein>
<keyword evidence="1" id="KW-0677">Repeat</keyword>
<dbReference type="Gene3D" id="3.40.50.300">
    <property type="entry name" value="P-loop containing nucleotide triphosphate hydrolases"/>
    <property type="match status" value="2"/>
</dbReference>
<dbReference type="InterPro" id="IPR027417">
    <property type="entry name" value="P-loop_NTPase"/>
</dbReference>
<dbReference type="Pfam" id="PF17871">
    <property type="entry name" value="AAA_lid_9"/>
    <property type="match status" value="1"/>
</dbReference>
<dbReference type="GO" id="GO:0016887">
    <property type="term" value="F:ATP hydrolysis activity"/>
    <property type="evidence" value="ECO:0007669"/>
    <property type="project" value="TreeGrafter"/>
</dbReference>
<evidence type="ECO:0000256" key="3">
    <source>
        <dbReference type="ARBA" id="ARBA00022840"/>
    </source>
</evidence>
<reference evidence="6" key="1">
    <citation type="journal article" date="2013" name="Nature">
        <title>Draft genome of the wheat A-genome progenitor Triticum urartu.</title>
        <authorList>
            <person name="Ling H.Q."/>
            <person name="Zhao S."/>
            <person name="Liu D."/>
            <person name="Wang J."/>
            <person name="Sun H."/>
            <person name="Zhang C."/>
            <person name="Fan H."/>
            <person name="Li D."/>
            <person name="Dong L."/>
            <person name="Tao Y."/>
            <person name="Gao C."/>
            <person name="Wu H."/>
            <person name="Li Y."/>
            <person name="Cui Y."/>
            <person name="Guo X."/>
            <person name="Zheng S."/>
            <person name="Wang B."/>
            <person name="Yu K."/>
            <person name="Liang Q."/>
            <person name="Yang W."/>
            <person name="Lou X."/>
            <person name="Chen J."/>
            <person name="Feng M."/>
            <person name="Jian J."/>
            <person name="Zhang X."/>
            <person name="Luo G."/>
            <person name="Jiang Y."/>
            <person name="Liu J."/>
            <person name="Wang Z."/>
            <person name="Sha Y."/>
            <person name="Zhang B."/>
            <person name="Wu H."/>
            <person name="Tang D."/>
            <person name="Shen Q."/>
            <person name="Xue P."/>
            <person name="Zou S."/>
            <person name="Wang X."/>
            <person name="Liu X."/>
            <person name="Wang F."/>
            <person name="Yang Y."/>
            <person name="An X."/>
            <person name="Dong Z."/>
            <person name="Zhang K."/>
            <person name="Zhang X."/>
            <person name="Luo M.C."/>
            <person name="Dvorak J."/>
            <person name="Tong Y."/>
            <person name="Wang J."/>
            <person name="Yang H."/>
            <person name="Li Z."/>
            <person name="Wang D."/>
            <person name="Zhang A."/>
            <person name="Wang J."/>
        </authorList>
    </citation>
    <scope>NUCLEOTIDE SEQUENCE</scope>
</reference>
<dbReference type="PANTHER" id="PTHR11638">
    <property type="entry name" value="ATP-DEPENDENT CLP PROTEASE"/>
    <property type="match status" value="1"/>
</dbReference>
<keyword evidence="3" id="KW-0067">ATP-binding</keyword>
<evidence type="ECO:0000256" key="1">
    <source>
        <dbReference type="ARBA" id="ARBA00022737"/>
    </source>
</evidence>
<evidence type="ECO:0000256" key="4">
    <source>
        <dbReference type="ARBA" id="ARBA00023186"/>
    </source>
</evidence>
<dbReference type="GO" id="GO:0005737">
    <property type="term" value="C:cytoplasm"/>
    <property type="evidence" value="ECO:0007669"/>
    <property type="project" value="TreeGrafter"/>
</dbReference>
<evidence type="ECO:0000313" key="6">
    <source>
        <dbReference type="EMBL" id="EMS54416.1"/>
    </source>
</evidence>
<dbReference type="GO" id="GO:0005524">
    <property type="term" value="F:ATP binding"/>
    <property type="evidence" value="ECO:0007669"/>
    <property type="project" value="UniProtKB-KW"/>
</dbReference>
<keyword evidence="2" id="KW-0547">Nucleotide-binding</keyword>
<dbReference type="InterPro" id="IPR050130">
    <property type="entry name" value="ClpA_ClpB"/>
</dbReference>
<dbReference type="OMA" id="PKCIGAT"/>
<keyword evidence="4" id="KW-0143">Chaperone</keyword>
<dbReference type="PANTHER" id="PTHR11638:SF155">
    <property type="entry name" value="CHAPERONE PROTEIN CLPC1, CHLOROPLASTIC-LIKE"/>
    <property type="match status" value="1"/>
</dbReference>
<dbReference type="STRING" id="4572.M7Z4G9"/>